<evidence type="ECO:0000313" key="10">
    <source>
        <dbReference type="Proteomes" id="UP000579945"/>
    </source>
</evidence>
<gene>
    <name evidence="9" type="ORF">FHR33_008343</name>
</gene>
<feature type="transmembrane region" description="Helical" evidence="7">
    <location>
        <begin position="296"/>
        <end position="322"/>
    </location>
</feature>
<evidence type="ECO:0000259" key="8">
    <source>
        <dbReference type="PROSITE" id="PS50928"/>
    </source>
</evidence>
<dbReference type="InterPro" id="IPR045621">
    <property type="entry name" value="BPD_transp_1_N"/>
</dbReference>
<feature type="transmembrane region" description="Helical" evidence="7">
    <location>
        <begin position="190"/>
        <end position="210"/>
    </location>
</feature>
<comment type="subcellular location">
    <subcellularLocation>
        <location evidence="1 7">Cell membrane</location>
        <topology evidence="1 7">Multi-pass membrane protein</topology>
    </subcellularLocation>
</comment>
<evidence type="ECO:0000256" key="1">
    <source>
        <dbReference type="ARBA" id="ARBA00004651"/>
    </source>
</evidence>
<dbReference type="PANTHER" id="PTHR43163">
    <property type="entry name" value="DIPEPTIDE TRANSPORT SYSTEM PERMEASE PROTEIN DPPB-RELATED"/>
    <property type="match status" value="1"/>
</dbReference>
<evidence type="ECO:0000256" key="5">
    <source>
        <dbReference type="ARBA" id="ARBA00022989"/>
    </source>
</evidence>
<reference evidence="9 10" key="1">
    <citation type="submission" date="2020-08" db="EMBL/GenBank/DDBJ databases">
        <title>Sequencing the genomes of 1000 actinobacteria strains.</title>
        <authorList>
            <person name="Klenk H.-P."/>
        </authorList>
    </citation>
    <scope>NUCLEOTIDE SEQUENCE [LARGE SCALE GENOMIC DNA]</scope>
    <source>
        <strain evidence="9 10">DSM 44320</strain>
    </source>
</reference>
<evidence type="ECO:0000256" key="3">
    <source>
        <dbReference type="ARBA" id="ARBA00022475"/>
    </source>
</evidence>
<keyword evidence="3" id="KW-1003">Cell membrane</keyword>
<protein>
    <submittedName>
        <fullName evidence="9">Peptide/nickel transport system permease protein</fullName>
    </submittedName>
</protein>
<dbReference type="EMBL" id="JACIBV010000001">
    <property type="protein sequence ID" value="MBB3732483.1"/>
    <property type="molecule type" value="Genomic_DNA"/>
</dbReference>
<feature type="transmembrane region" description="Helical" evidence="7">
    <location>
        <begin position="9"/>
        <end position="30"/>
    </location>
</feature>
<keyword evidence="6 7" id="KW-0472">Membrane</keyword>
<feature type="transmembrane region" description="Helical" evidence="7">
    <location>
        <begin position="253"/>
        <end position="276"/>
    </location>
</feature>
<dbReference type="Pfam" id="PF00528">
    <property type="entry name" value="BPD_transp_1"/>
    <property type="match status" value="1"/>
</dbReference>
<dbReference type="GO" id="GO:0055085">
    <property type="term" value="P:transmembrane transport"/>
    <property type="evidence" value="ECO:0007669"/>
    <property type="project" value="InterPro"/>
</dbReference>
<feature type="domain" description="ABC transmembrane type-1" evidence="8">
    <location>
        <begin position="110"/>
        <end position="319"/>
    </location>
</feature>
<evidence type="ECO:0000256" key="2">
    <source>
        <dbReference type="ARBA" id="ARBA00022448"/>
    </source>
</evidence>
<dbReference type="GeneID" id="95394515"/>
<accession>A0A7W5YBW6</accession>
<dbReference type="PANTHER" id="PTHR43163:SF6">
    <property type="entry name" value="DIPEPTIDE TRANSPORT SYSTEM PERMEASE PROTEIN DPPB-RELATED"/>
    <property type="match status" value="1"/>
</dbReference>
<dbReference type="Pfam" id="PF19300">
    <property type="entry name" value="BPD_transp_1_N"/>
    <property type="match status" value="1"/>
</dbReference>
<dbReference type="RefSeq" id="WP_183659485.1">
    <property type="nucleotide sequence ID" value="NZ_JACIBV010000001.1"/>
</dbReference>
<evidence type="ECO:0000256" key="6">
    <source>
        <dbReference type="ARBA" id="ARBA00023136"/>
    </source>
</evidence>
<feature type="transmembrane region" description="Helical" evidence="7">
    <location>
        <begin position="149"/>
        <end position="170"/>
    </location>
</feature>
<keyword evidence="10" id="KW-1185">Reference proteome</keyword>
<evidence type="ECO:0000313" key="9">
    <source>
        <dbReference type="EMBL" id="MBB3732483.1"/>
    </source>
</evidence>
<dbReference type="SUPFAM" id="SSF161098">
    <property type="entry name" value="MetI-like"/>
    <property type="match status" value="1"/>
</dbReference>
<sequence>MIVYLLKRLGAAAAILLVICALTFTIFYIAPDDPAQKACGKACTPERIEQIRDQLGLDTPIPEQFASYVRGIFAGRTYGTGSTAVECPFPCLGFSFQTNVPVQELLVSRLPVSASIAVGAAVLWLLVGVGAGVLAALRKGSWWDRTAMGAALGGISLPIYLTALVLQYLLVVVFEVLPYPRAVGLLEDPAGWFASMLMPWIALAALYAGMYARLTRTELIGVLSQNFVRTARAKGLPERTVVRRHALRPTLTPIVTVFGMDLGALLGGALITESVFGLPGVGKLAADAINSSDQPVILGVTLFAAAFIVFANVVVDLLYAVLDPRIRLGAS</sequence>
<dbReference type="PROSITE" id="PS50928">
    <property type="entry name" value="ABC_TM1"/>
    <property type="match status" value="1"/>
</dbReference>
<keyword evidence="2 7" id="KW-0813">Transport</keyword>
<dbReference type="Proteomes" id="UP000579945">
    <property type="component" value="Unassembled WGS sequence"/>
</dbReference>
<dbReference type="AlphaFoldDB" id="A0A7W5YBW6"/>
<name>A0A7W5YBW6_9ACTN</name>
<organism evidence="9 10">
    <name type="scientific">Nonomuraea dietziae</name>
    <dbReference type="NCBI Taxonomy" id="65515"/>
    <lineage>
        <taxon>Bacteria</taxon>
        <taxon>Bacillati</taxon>
        <taxon>Actinomycetota</taxon>
        <taxon>Actinomycetes</taxon>
        <taxon>Streptosporangiales</taxon>
        <taxon>Streptosporangiaceae</taxon>
        <taxon>Nonomuraea</taxon>
    </lineage>
</organism>
<keyword evidence="4 7" id="KW-0812">Transmembrane</keyword>
<feature type="transmembrane region" description="Helical" evidence="7">
    <location>
        <begin position="114"/>
        <end position="137"/>
    </location>
</feature>
<comment type="similarity">
    <text evidence="7">Belongs to the binding-protein-dependent transport system permease family.</text>
</comment>
<keyword evidence="5 7" id="KW-1133">Transmembrane helix</keyword>
<dbReference type="GO" id="GO:0005886">
    <property type="term" value="C:plasma membrane"/>
    <property type="evidence" value="ECO:0007669"/>
    <property type="project" value="UniProtKB-SubCell"/>
</dbReference>
<dbReference type="InterPro" id="IPR000515">
    <property type="entry name" value="MetI-like"/>
</dbReference>
<dbReference type="Gene3D" id="1.10.3720.10">
    <property type="entry name" value="MetI-like"/>
    <property type="match status" value="1"/>
</dbReference>
<comment type="caution">
    <text evidence="9">The sequence shown here is derived from an EMBL/GenBank/DDBJ whole genome shotgun (WGS) entry which is preliminary data.</text>
</comment>
<dbReference type="InterPro" id="IPR035906">
    <property type="entry name" value="MetI-like_sf"/>
</dbReference>
<evidence type="ECO:0000256" key="7">
    <source>
        <dbReference type="RuleBase" id="RU363032"/>
    </source>
</evidence>
<proteinExistence type="inferred from homology"/>
<evidence type="ECO:0000256" key="4">
    <source>
        <dbReference type="ARBA" id="ARBA00022692"/>
    </source>
</evidence>
<dbReference type="CDD" id="cd06261">
    <property type="entry name" value="TM_PBP2"/>
    <property type="match status" value="1"/>
</dbReference>